<keyword evidence="2" id="KW-0732">Signal</keyword>
<gene>
    <name evidence="3" type="ORF">CDEB00056_LOCUS24283</name>
</gene>
<feature type="compositionally biased region" description="Polar residues" evidence="1">
    <location>
        <begin position="48"/>
        <end position="60"/>
    </location>
</feature>
<dbReference type="AlphaFoldDB" id="A0A7S3QJJ4"/>
<feature type="region of interest" description="Disordered" evidence="1">
    <location>
        <begin position="32"/>
        <end position="61"/>
    </location>
</feature>
<evidence type="ECO:0000313" key="3">
    <source>
        <dbReference type="EMBL" id="CAE0479429.1"/>
    </source>
</evidence>
<feature type="compositionally biased region" description="Polar residues" evidence="1">
    <location>
        <begin position="460"/>
        <end position="469"/>
    </location>
</feature>
<dbReference type="EMBL" id="HBIO01031682">
    <property type="protein sequence ID" value="CAE0479429.1"/>
    <property type="molecule type" value="Transcribed_RNA"/>
</dbReference>
<sequence length="686" mass="76320">MKINHLVTLLSLLAPSICNGKRDTTEQLASIRPGKVPIGSPRAGSLRNRASNADNFQDASNAGERESIITMTPFFSDGVIPSKITVQFFQDESAKVFHSVSKRKMDTGTDVQGNGRKEYFWSGEDDDLNQNSLNLLINYDTDEVFRVTGSASIDTKVYNIITGEDGSIQVHQVPISILPEEGGSNRMKGKDRMLEATERDHLGMFGPEDDGSVIDVMCMYTPAALCDEVQFLVRRTGVECDQSNSEYQNIMREKCQLGIEETNVSYQASGINTRLNLVHSDIIGLNYVESHYDMCNLLDDFRDSDIEVYRNIRNLRNTYRADLVITMLADSKYCGCGDAYDSGNASAAYSVVNISCSTGYYSFGHEIGHALGCEHNRDTYSTGYEYGYQDSEEAFRTVMSYDCPNKSCTRVQRYSTPNSSVKIDGRQVGNYLHDNVRKINENRVTIANFRRSSEEYPLEESTSNSSGVTGQYSSNNNASSQSTATGNILGPPIQTAPIEIECMWNNALLVVEIETPPSTDSLLWTLTTQSGEVKAPTNSSSSINTVSAALSGNTIHTTKTCIPSGMCYSLTFYQPSTSVNAKYRFKANIFKQSETDGSDPVFSLQDTNKSSAVTSTHQVQARYVRGQKQLNFSLDSVNRKYWMGNKNKNTCKWLSKRQSKRVDGICDKYKIVRESCTQTCNSCRLY</sequence>
<evidence type="ECO:0000256" key="1">
    <source>
        <dbReference type="SAM" id="MobiDB-lite"/>
    </source>
</evidence>
<feature type="chain" id="PRO_5030833827" description="Peptidase M12B domain-containing protein" evidence="2">
    <location>
        <begin position="21"/>
        <end position="686"/>
    </location>
</feature>
<proteinExistence type="predicted"/>
<accession>A0A7S3QJJ4</accession>
<feature type="region of interest" description="Disordered" evidence="1">
    <location>
        <begin position="453"/>
        <end position="488"/>
    </location>
</feature>
<dbReference type="InterPro" id="IPR024079">
    <property type="entry name" value="MetalloPept_cat_dom_sf"/>
</dbReference>
<evidence type="ECO:0000256" key="2">
    <source>
        <dbReference type="SAM" id="SignalP"/>
    </source>
</evidence>
<organism evidence="3">
    <name type="scientific">Chaetoceros debilis</name>
    <dbReference type="NCBI Taxonomy" id="122233"/>
    <lineage>
        <taxon>Eukaryota</taxon>
        <taxon>Sar</taxon>
        <taxon>Stramenopiles</taxon>
        <taxon>Ochrophyta</taxon>
        <taxon>Bacillariophyta</taxon>
        <taxon>Coscinodiscophyceae</taxon>
        <taxon>Chaetocerotophycidae</taxon>
        <taxon>Chaetocerotales</taxon>
        <taxon>Chaetocerotaceae</taxon>
        <taxon>Chaetoceros</taxon>
    </lineage>
</organism>
<reference evidence="3" key="1">
    <citation type="submission" date="2021-01" db="EMBL/GenBank/DDBJ databases">
        <authorList>
            <person name="Corre E."/>
            <person name="Pelletier E."/>
            <person name="Niang G."/>
            <person name="Scheremetjew M."/>
            <person name="Finn R."/>
            <person name="Kale V."/>
            <person name="Holt S."/>
            <person name="Cochrane G."/>
            <person name="Meng A."/>
            <person name="Brown T."/>
            <person name="Cohen L."/>
        </authorList>
    </citation>
    <scope>NUCLEOTIDE SEQUENCE</scope>
    <source>
        <strain evidence="3">MM31A-1</strain>
    </source>
</reference>
<feature type="compositionally biased region" description="Low complexity" evidence="1">
    <location>
        <begin position="470"/>
        <end position="487"/>
    </location>
</feature>
<evidence type="ECO:0008006" key="4">
    <source>
        <dbReference type="Google" id="ProtNLM"/>
    </source>
</evidence>
<feature type="signal peptide" evidence="2">
    <location>
        <begin position="1"/>
        <end position="20"/>
    </location>
</feature>
<dbReference type="GO" id="GO:0008237">
    <property type="term" value="F:metallopeptidase activity"/>
    <property type="evidence" value="ECO:0007669"/>
    <property type="project" value="InterPro"/>
</dbReference>
<name>A0A7S3QJJ4_9STRA</name>
<protein>
    <recommendedName>
        <fullName evidence="4">Peptidase M12B domain-containing protein</fullName>
    </recommendedName>
</protein>
<dbReference type="Gene3D" id="3.40.390.10">
    <property type="entry name" value="Collagenase (Catalytic Domain)"/>
    <property type="match status" value="1"/>
</dbReference>
<dbReference type="Pfam" id="PF13688">
    <property type="entry name" value="Reprolysin_5"/>
    <property type="match status" value="1"/>
</dbReference>
<dbReference type="SUPFAM" id="SSF55486">
    <property type="entry name" value="Metalloproteases ('zincins'), catalytic domain"/>
    <property type="match status" value="1"/>
</dbReference>